<evidence type="ECO:0000256" key="1">
    <source>
        <dbReference type="SAM" id="SignalP"/>
    </source>
</evidence>
<dbReference type="SUPFAM" id="SSF81901">
    <property type="entry name" value="HCP-like"/>
    <property type="match status" value="1"/>
</dbReference>
<dbReference type="PROSITE" id="PS51257">
    <property type="entry name" value="PROKAR_LIPOPROTEIN"/>
    <property type="match status" value="1"/>
</dbReference>
<reference evidence="2 3" key="1">
    <citation type="submission" date="2018-05" db="EMBL/GenBank/DDBJ databases">
        <title>Genomic Encyclopedia of Type Strains, Phase IV (KMG-V): Genome sequencing to study the core and pangenomes of soil and plant-associated prokaryotes.</title>
        <authorList>
            <person name="Whitman W."/>
        </authorList>
    </citation>
    <scope>NUCLEOTIDE SEQUENCE [LARGE SCALE GENOMIC DNA]</scope>
    <source>
        <strain evidence="2 3">PNA 200-10</strain>
    </source>
</reference>
<name>A0A2V2BCL0_9GAMM</name>
<evidence type="ECO:0008006" key="4">
    <source>
        <dbReference type="Google" id="ProtNLM"/>
    </source>
</evidence>
<sequence>MKLKTGKCLVLLSVMLLCACDSEESRFDAARTRALQNPDPWQAYVQLSADAERDCPSGLLESACSGKTLADYRGLAQTLYRKALSRSSPGAFADLFLRSVPPGGLEPQMPELAKKLIVMAGKSPGDRASAALLLAAGDVLQNGEWMQKDSVQAAAFYARAWLAGSAKAASRLSHLYSLQHDDASALLWQNRCTGECYPVQELVDVPASWSPRKILRIQALAKDRSIVTVNGQADWEDK</sequence>
<keyword evidence="1" id="KW-0732">Signal</keyword>
<proteinExistence type="predicted"/>
<gene>
    <name evidence="2" type="ORF">C7431_11191</name>
</gene>
<dbReference type="EMBL" id="QGHF01000011">
    <property type="protein sequence ID" value="PWK94354.1"/>
    <property type="molecule type" value="Genomic_DNA"/>
</dbReference>
<accession>A0A2V2BCL0</accession>
<organism evidence="2 3">
    <name type="scientific">Pantoea allii</name>
    <dbReference type="NCBI Taxonomy" id="574096"/>
    <lineage>
        <taxon>Bacteria</taxon>
        <taxon>Pseudomonadati</taxon>
        <taxon>Pseudomonadota</taxon>
        <taxon>Gammaproteobacteria</taxon>
        <taxon>Enterobacterales</taxon>
        <taxon>Erwiniaceae</taxon>
        <taxon>Pantoea</taxon>
    </lineage>
</organism>
<dbReference type="RefSeq" id="WP_109718150.1">
    <property type="nucleotide sequence ID" value="NZ_QGHF01000011.1"/>
</dbReference>
<dbReference type="Proteomes" id="UP000245981">
    <property type="component" value="Unassembled WGS sequence"/>
</dbReference>
<feature type="signal peptide" evidence="1">
    <location>
        <begin position="1"/>
        <end position="19"/>
    </location>
</feature>
<dbReference type="OrthoDB" id="6644431at2"/>
<evidence type="ECO:0000313" key="3">
    <source>
        <dbReference type="Proteomes" id="UP000245981"/>
    </source>
</evidence>
<evidence type="ECO:0000313" key="2">
    <source>
        <dbReference type="EMBL" id="PWK94354.1"/>
    </source>
</evidence>
<protein>
    <recommendedName>
        <fullName evidence="4">Sel1 repeat-containing protein</fullName>
    </recommendedName>
</protein>
<feature type="chain" id="PRO_5015908394" description="Sel1 repeat-containing protein" evidence="1">
    <location>
        <begin position="20"/>
        <end position="238"/>
    </location>
</feature>
<dbReference type="AlphaFoldDB" id="A0A2V2BCL0"/>
<comment type="caution">
    <text evidence="2">The sequence shown here is derived from an EMBL/GenBank/DDBJ whole genome shotgun (WGS) entry which is preliminary data.</text>
</comment>